<name>A0A2L2X8E7_9FIRM</name>
<organism evidence="1 2">
    <name type="scientific">Desulfocucumis palustris</name>
    <dbReference type="NCBI Taxonomy" id="1898651"/>
    <lineage>
        <taxon>Bacteria</taxon>
        <taxon>Bacillati</taxon>
        <taxon>Bacillota</taxon>
        <taxon>Clostridia</taxon>
        <taxon>Eubacteriales</taxon>
        <taxon>Desulfocucumaceae</taxon>
        <taxon>Desulfocucumis</taxon>
    </lineage>
</organism>
<evidence type="ECO:0000313" key="1">
    <source>
        <dbReference type="EMBL" id="GBF32194.1"/>
    </source>
</evidence>
<dbReference type="EMBL" id="BFAV01000019">
    <property type="protein sequence ID" value="GBF32194.1"/>
    <property type="molecule type" value="Genomic_DNA"/>
</dbReference>
<proteinExistence type="predicted"/>
<dbReference type="Proteomes" id="UP000239549">
    <property type="component" value="Unassembled WGS sequence"/>
</dbReference>
<gene>
    <name evidence="1" type="ORF">DCCM_0385</name>
</gene>
<dbReference type="OrthoDB" id="2507167at2"/>
<comment type="caution">
    <text evidence="1">The sequence shown here is derived from an EMBL/GenBank/DDBJ whole genome shotgun (WGS) entry which is preliminary data.</text>
</comment>
<dbReference type="RefSeq" id="WP_104370761.1">
    <property type="nucleotide sequence ID" value="NZ_BFAV01000019.1"/>
</dbReference>
<dbReference type="AlphaFoldDB" id="A0A2L2X8E7"/>
<evidence type="ECO:0008006" key="3">
    <source>
        <dbReference type="Google" id="ProtNLM"/>
    </source>
</evidence>
<keyword evidence="2" id="KW-1185">Reference proteome</keyword>
<protein>
    <recommendedName>
        <fullName evidence="3">SLH domain-containing protein</fullName>
    </recommendedName>
</protein>
<accession>A0A2L2X8E7</accession>
<reference evidence="2" key="1">
    <citation type="submission" date="2018-02" db="EMBL/GenBank/DDBJ databases">
        <title>Genome sequence of Desulfocucumis palustris strain NAW-5.</title>
        <authorList>
            <person name="Watanabe M."/>
            <person name="Kojima H."/>
            <person name="Fukui M."/>
        </authorList>
    </citation>
    <scope>NUCLEOTIDE SEQUENCE [LARGE SCALE GENOMIC DNA]</scope>
    <source>
        <strain evidence="2">NAW-5</strain>
    </source>
</reference>
<sequence>MKAWLDVNSGDWFYNEVIEATNYALEDGTPLIAGIAYNAFVKPGFYLELKAAKGQKDYDLKQTITVTPDNPLFVYVDGVQSLYRCIKDSNGGEGGTGNIVSLYASPALGAIVSFCQIGVPRYKEGIGGTGPDTGDEYNGRPYVEAEGMYPRNPLMYGDLYYYDPQHMVFNEYCYAYGRRMRRSVIPDREWRGVDSDEKLETLLSKYIGYSNDVYVVSPNDLAIFPHAEQLRLQAVADSESGANNYCPGVPGFYALPEERNKIRSWIFMPYSLQNVTCRIEYVTRNRLTGQHEMKGGEFAVRSPNGKVIYNDRFFPHTYMLRAEAAILMNKIRKSFYARFTDYDGYKLNKYCANPGCVAYDQYHDINQDREYCFFCGSLDYPMKRAAILDETYTACGGQNVFKLMGCFDPEDASTLTVKVNGETIPSNLYQARGSSAVKMLVPLQDGDKVGFSGKREKSRFSDIPGSYPNPFYQWDIIELELETFNNGEYVLTGTNADHSLDINGQTFMPERKLTRAELVAVLNRFRKWCIEKFKM</sequence>
<evidence type="ECO:0000313" key="2">
    <source>
        <dbReference type="Proteomes" id="UP000239549"/>
    </source>
</evidence>